<organism evidence="2 4">
    <name type="scientific">Mumia zhuanghuii</name>
    <dbReference type="NCBI Taxonomy" id="2585211"/>
    <lineage>
        <taxon>Bacteria</taxon>
        <taxon>Bacillati</taxon>
        <taxon>Actinomycetota</taxon>
        <taxon>Actinomycetes</taxon>
        <taxon>Propionibacteriales</taxon>
        <taxon>Nocardioidaceae</taxon>
        <taxon>Mumia</taxon>
    </lineage>
</organism>
<evidence type="ECO:0000313" key="3">
    <source>
        <dbReference type="EMBL" id="TNC43115.1"/>
    </source>
</evidence>
<evidence type="ECO:0000256" key="1">
    <source>
        <dbReference type="SAM" id="Phobius"/>
    </source>
</evidence>
<keyword evidence="1" id="KW-1133">Transmembrane helix</keyword>
<evidence type="ECO:0000313" key="4">
    <source>
        <dbReference type="Proteomes" id="UP000306740"/>
    </source>
</evidence>
<evidence type="ECO:0000313" key="2">
    <source>
        <dbReference type="EMBL" id="TNC30016.1"/>
    </source>
</evidence>
<keyword evidence="1" id="KW-0472">Membrane</keyword>
<proteinExistence type="predicted"/>
<dbReference type="EMBL" id="VDFR01000088">
    <property type="protein sequence ID" value="TNC43115.1"/>
    <property type="molecule type" value="Genomic_DNA"/>
</dbReference>
<comment type="caution">
    <text evidence="2">The sequence shown here is derived from an EMBL/GenBank/DDBJ whole genome shotgun (WGS) entry which is preliminary data.</text>
</comment>
<feature type="transmembrane region" description="Helical" evidence="1">
    <location>
        <begin position="9"/>
        <end position="30"/>
    </location>
</feature>
<dbReference type="RefSeq" id="WP_139087597.1">
    <property type="nucleotide sequence ID" value="NZ_VDFR01000088.1"/>
</dbReference>
<dbReference type="AlphaFoldDB" id="A0A5C4MCW6"/>
<sequence length="77" mass="8071">MHISNAGRWIVVAAVVAGFIVSGLVVIVLVRNGAISGYPWESVGTALAIFGALCGLIAGIAQADIISHQTRRNSERR</sequence>
<feature type="transmembrane region" description="Helical" evidence="1">
    <location>
        <begin position="42"/>
        <end position="67"/>
    </location>
</feature>
<accession>A0A5C4MCW6</accession>
<dbReference type="OrthoDB" id="3830737at2"/>
<name>A0A5C4MCW6_9ACTN</name>
<dbReference type="EMBL" id="VDFR01000226">
    <property type="protein sequence ID" value="TNC30016.1"/>
    <property type="molecule type" value="Genomic_DNA"/>
</dbReference>
<protein>
    <submittedName>
        <fullName evidence="2">Uncharacterized protein</fullName>
    </submittedName>
</protein>
<dbReference type="Proteomes" id="UP000306740">
    <property type="component" value="Unassembled WGS sequence"/>
</dbReference>
<reference evidence="2 4" key="1">
    <citation type="submission" date="2019-05" db="EMBL/GenBank/DDBJ databases">
        <title>Mumia sp. nov., isolated from the intestinal contents of plateau pika (Ochotona curzoniae) in the Qinghai-Tibet plateau of China.</title>
        <authorList>
            <person name="Tian Z."/>
        </authorList>
    </citation>
    <scope>NUCLEOTIDE SEQUENCE [LARGE SCALE GENOMIC DNA]</scope>
    <source>
        <strain evidence="4">527</strain>
        <strain evidence="2">Z527</strain>
    </source>
</reference>
<gene>
    <name evidence="3" type="ORF">FHE65_19310</name>
    <name evidence="2" type="ORF">FHE65_33185</name>
</gene>
<keyword evidence="1" id="KW-0812">Transmembrane</keyword>